<keyword evidence="3" id="KW-1185">Reference proteome</keyword>
<dbReference type="SUPFAM" id="SSF55729">
    <property type="entry name" value="Acyl-CoA N-acyltransferases (Nat)"/>
    <property type="match status" value="1"/>
</dbReference>
<protein>
    <recommendedName>
        <fullName evidence="1">N-acetyltransferase domain-containing protein</fullName>
    </recommendedName>
</protein>
<organism evidence="2 3">
    <name type="scientific">Saccharopolyspora erythraea</name>
    <name type="common">Streptomyces erythraeus</name>
    <dbReference type="NCBI Taxonomy" id="1836"/>
    <lineage>
        <taxon>Bacteria</taxon>
        <taxon>Bacillati</taxon>
        <taxon>Actinomycetota</taxon>
        <taxon>Actinomycetes</taxon>
        <taxon>Pseudonocardiales</taxon>
        <taxon>Pseudonocardiaceae</taxon>
        <taxon>Saccharopolyspora</taxon>
    </lineage>
</organism>
<evidence type="ECO:0000313" key="2">
    <source>
        <dbReference type="EMBL" id="GAA0536521.1"/>
    </source>
</evidence>
<dbReference type="EMBL" id="BAAAGS010000026">
    <property type="protein sequence ID" value="GAA0536521.1"/>
    <property type="molecule type" value="Genomic_DNA"/>
</dbReference>
<name>A0ABN1D8X8_SACER</name>
<evidence type="ECO:0000313" key="3">
    <source>
        <dbReference type="Proteomes" id="UP001500729"/>
    </source>
</evidence>
<dbReference type="Pfam" id="PF13302">
    <property type="entry name" value="Acetyltransf_3"/>
    <property type="match status" value="1"/>
</dbReference>
<feature type="domain" description="N-acetyltransferase" evidence="1">
    <location>
        <begin position="1"/>
        <end position="85"/>
    </location>
</feature>
<dbReference type="InterPro" id="IPR016181">
    <property type="entry name" value="Acyl_CoA_acyltransferase"/>
</dbReference>
<dbReference type="Proteomes" id="UP001500729">
    <property type="component" value="Unassembled WGS sequence"/>
</dbReference>
<comment type="caution">
    <text evidence="2">The sequence shown here is derived from an EMBL/GenBank/DDBJ whole genome shotgun (WGS) entry which is preliminary data.</text>
</comment>
<reference evidence="2 3" key="1">
    <citation type="journal article" date="2019" name="Int. J. Syst. Evol. Microbiol.">
        <title>The Global Catalogue of Microorganisms (GCM) 10K type strain sequencing project: providing services to taxonomists for standard genome sequencing and annotation.</title>
        <authorList>
            <consortium name="The Broad Institute Genomics Platform"/>
            <consortium name="The Broad Institute Genome Sequencing Center for Infectious Disease"/>
            <person name="Wu L."/>
            <person name="Ma J."/>
        </authorList>
    </citation>
    <scope>NUCLEOTIDE SEQUENCE [LARGE SCALE GENOMIC DNA]</scope>
    <source>
        <strain evidence="2 3">JCM 10303</strain>
    </source>
</reference>
<dbReference type="InterPro" id="IPR000182">
    <property type="entry name" value="GNAT_dom"/>
</dbReference>
<dbReference type="Gene3D" id="3.40.630.30">
    <property type="match status" value="1"/>
</dbReference>
<proteinExistence type="predicted"/>
<sequence length="88" mass="9795">MQPKQWRDRRCWNLYYRVSPEFWGMGIATETARAAIRAGASAQPGWPVLVETGPSNAAAIRVAERAGLTRQPARPDDKYAVLLLEPDA</sequence>
<dbReference type="PROSITE" id="PS51186">
    <property type="entry name" value="GNAT"/>
    <property type="match status" value="1"/>
</dbReference>
<evidence type="ECO:0000259" key="1">
    <source>
        <dbReference type="PROSITE" id="PS51186"/>
    </source>
</evidence>
<accession>A0ABN1D8X8</accession>
<gene>
    <name evidence="2" type="ORF">GCM10009533_39720</name>
</gene>